<dbReference type="EMBL" id="LAZR01023171">
    <property type="protein sequence ID" value="KKL79443.1"/>
    <property type="molecule type" value="Genomic_DNA"/>
</dbReference>
<evidence type="ECO:0008006" key="2">
    <source>
        <dbReference type="Google" id="ProtNLM"/>
    </source>
</evidence>
<sequence length="95" mass="11491">MKICNKCNEEKPLNEFNRKSANADGLERYCKDCHRIVNRAHYRANKQAYKDRAKKNRLALRSWYKELKSTYKCLECDENKPWRLTFHHTDPSKKN</sequence>
<evidence type="ECO:0000313" key="1">
    <source>
        <dbReference type="EMBL" id="KKL79443.1"/>
    </source>
</evidence>
<organism evidence="1">
    <name type="scientific">marine sediment metagenome</name>
    <dbReference type="NCBI Taxonomy" id="412755"/>
    <lineage>
        <taxon>unclassified sequences</taxon>
        <taxon>metagenomes</taxon>
        <taxon>ecological metagenomes</taxon>
    </lineage>
</organism>
<proteinExistence type="predicted"/>
<protein>
    <recommendedName>
        <fullName evidence="2">HNH endonuclease</fullName>
    </recommendedName>
</protein>
<comment type="caution">
    <text evidence="1">The sequence shown here is derived from an EMBL/GenBank/DDBJ whole genome shotgun (WGS) entry which is preliminary data.</text>
</comment>
<name>A0A0F9EZA0_9ZZZZ</name>
<dbReference type="AlphaFoldDB" id="A0A0F9EZA0"/>
<gene>
    <name evidence="1" type="ORF">LCGC14_2014800</name>
</gene>
<reference evidence="1" key="1">
    <citation type="journal article" date="2015" name="Nature">
        <title>Complex archaea that bridge the gap between prokaryotes and eukaryotes.</title>
        <authorList>
            <person name="Spang A."/>
            <person name="Saw J.H."/>
            <person name="Jorgensen S.L."/>
            <person name="Zaremba-Niedzwiedzka K."/>
            <person name="Martijn J."/>
            <person name="Lind A.E."/>
            <person name="van Eijk R."/>
            <person name="Schleper C."/>
            <person name="Guy L."/>
            <person name="Ettema T.J."/>
        </authorList>
    </citation>
    <scope>NUCLEOTIDE SEQUENCE</scope>
</reference>
<accession>A0A0F9EZA0</accession>